<feature type="compositionally biased region" description="Low complexity" evidence="1">
    <location>
        <begin position="1"/>
        <end position="13"/>
    </location>
</feature>
<accession>A0A231GTJ4</accession>
<sequence>MVAEAETITAEAADQGAAVTASTRPVSFRGLGARSGRTPGRVAAPNASEQTGFRMRDQVPNFTPGVVGFQELAASLNAMATNARVHPNRAPHRDRANLVPLSLATLDRGFTDEYQIRAANSEELKAAQDQLVAKTKWRPAQFKDDGALVASGGHCAVPETIYTFCDVTPASGLLTLPAANFGPRGGQRRPLDPDFTELYNTLPFRFTEEELIATNPDGTPVVTKPCIEIPCTEWEEILVEAIGLCVTAGILQKRGFPEEIERFLAEVTKAHLIKVSLWSILDMVAVSNSYTIPGAGNIGAAGALLNSLALRATMIRQQERLPHDAIIEGVIPAYALEVVKADMTFQQGLDVKAVTDQQIDAWLASKNIRMQWVQHWQPLPTASVRWPNKVQALLYPAGAFVQHLENVIEVGALFDKAQLQKNRYTELFTEDEYAVDKRCRVSEIVEVPLCVNGSVAAREQITCSAPANEVQAITITGSPTGGTWTATFKGDTTKPIAYNATAAQVATELSLLKTIGAGNVAVSGSAGAWSVTFQGLLGNTNVNQLTVTGSFTGGTTPAIAVSTTTAGAPN</sequence>
<dbReference type="Proteomes" id="UP000215506">
    <property type="component" value="Unassembled WGS sequence"/>
</dbReference>
<name>A0A231GTJ4_9NOCA</name>
<evidence type="ECO:0000313" key="2">
    <source>
        <dbReference type="EMBL" id="OXR39898.1"/>
    </source>
</evidence>
<protein>
    <recommendedName>
        <fullName evidence="4">Major capsid protein</fullName>
    </recommendedName>
</protein>
<keyword evidence="3" id="KW-1185">Reference proteome</keyword>
<dbReference type="EMBL" id="NGAF01000053">
    <property type="protein sequence ID" value="OXR39898.1"/>
    <property type="molecule type" value="Genomic_DNA"/>
</dbReference>
<feature type="region of interest" description="Disordered" evidence="1">
    <location>
        <begin position="1"/>
        <end position="49"/>
    </location>
</feature>
<evidence type="ECO:0000313" key="3">
    <source>
        <dbReference type="Proteomes" id="UP000215506"/>
    </source>
</evidence>
<dbReference type="InterPro" id="IPR047790">
    <property type="entry name" value="MCP_Sipho"/>
</dbReference>
<evidence type="ECO:0008006" key="4">
    <source>
        <dbReference type="Google" id="ProtNLM"/>
    </source>
</evidence>
<gene>
    <name evidence="2" type="ORF">B7C42_08044</name>
</gene>
<evidence type="ECO:0000256" key="1">
    <source>
        <dbReference type="SAM" id="MobiDB-lite"/>
    </source>
</evidence>
<comment type="caution">
    <text evidence="2">The sequence shown here is derived from an EMBL/GenBank/DDBJ whole genome shotgun (WGS) entry which is preliminary data.</text>
</comment>
<proteinExistence type="predicted"/>
<dbReference type="AlphaFoldDB" id="A0A231GTJ4"/>
<organism evidence="2 3">
    <name type="scientific">Nocardia cerradoensis</name>
    <dbReference type="NCBI Taxonomy" id="85688"/>
    <lineage>
        <taxon>Bacteria</taxon>
        <taxon>Bacillati</taxon>
        <taxon>Actinomycetota</taxon>
        <taxon>Actinomycetes</taxon>
        <taxon>Mycobacteriales</taxon>
        <taxon>Nocardiaceae</taxon>
        <taxon>Nocardia</taxon>
    </lineage>
</organism>
<reference evidence="2 3" key="1">
    <citation type="submission" date="2017-07" db="EMBL/GenBank/DDBJ databases">
        <title>First draft Genome Sequence of Nocardia cerradoensis isolated from human infection.</title>
        <authorList>
            <person name="Carrasco G."/>
        </authorList>
    </citation>
    <scope>NUCLEOTIDE SEQUENCE [LARGE SCALE GENOMIC DNA]</scope>
    <source>
        <strain evidence="2 3">CNM20130759</strain>
    </source>
</reference>
<dbReference type="NCBIfam" id="NF033847">
    <property type="entry name" value="MCP_Sipho"/>
    <property type="match status" value="1"/>
</dbReference>